<dbReference type="InterPro" id="IPR025846">
    <property type="entry name" value="TBL_N"/>
</dbReference>
<keyword evidence="4" id="KW-0735">Signal-anchor</keyword>
<evidence type="ECO:0000313" key="9">
    <source>
        <dbReference type="EMBL" id="KAF4352713.1"/>
    </source>
</evidence>
<dbReference type="Pfam" id="PF14416">
    <property type="entry name" value="PMR5N"/>
    <property type="match status" value="1"/>
</dbReference>
<dbReference type="GO" id="GO:0016020">
    <property type="term" value="C:membrane"/>
    <property type="evidence" value="ECO:0007669"/>
    <property type="project" value="UniProtKB-SubCell"/>
</dbReference>
<dbReference type="EMBL" id="JAATIQ010000522">
    <property type="protein sequence ID" value="KAF4352713.1"/>
    <property type="molecule type" value="Genomic_DNA"/>
</dbReference>
<evidence type="ECO:0000259" key="8">
    <source>
        <dbReference type="Pfam" id="PF14416"/>
    </source>
</evidence>
<dbReference type="PANTHER" id="PTHR32285:SF36">
    <property type="entry name" value="PROTEIN TRICHOME BIREFRINGENCE-LIKE 38"/>
    <property type="match status" value="1"/>
</dbReference>
<comment type="subcellular location">
    <subcellularLocation>
        <location evidence="1">Membrane</location>
        <topology evidence="1">Single-pass membrane protein</topology>
    </subcellularLocation>
</comment>
<proteinExistence type="inferred from homology"/>
<dbReference type="InterPro" id="IPR029962">
    <property type="entry name" value="TBL"/>
</dbReference>
<keyword evidence="6" id="KW-0472">Membrane</keyword>
<evidence type="ECO:0000256" key="5">
    <source>
        <dbReference type="ARBA" id="ARBA00022989"/>
    </source>
</evidence>
<gene>
    <name evidence="9" type="ORF">G4B88_009787</name>
</gene>
<organism evidence="9 10">
    <name type="scientific">Cannabis sativa</name>
    <name type="common">Hemp</name>
    <name type="synonym">Marijuana</name>
    <dbReference type="NCBI Taxonomy" id="3483"/>
    <lineage>
        <taxon>Eukaryota</taxon>
        <taxon>Viridiplantae</taxon>
        <taxon>Streptophyta</taxon>
        <taxon>Embryophyta</taxon>
        <taxon>Tracheophyta</taxon>
        <taxon>Spermatophyta</taxon>
        <taxon>Magnoliopsida</taxon>
        <taxon>eudicotyledons</taxon>
        <taxon>Gunneridae</taxon>
        <taxon>Pentapetalae</taxon>
        <taxon>rosids</taxon>
        <taxon>fabids</taxon>
        <taxon>Rosales</taxon>
        <taxon>Cannabaceae</taxon>
        <taxon>Cannabis</taxon>
    </lineage>
</organism>
<evidence type="ECO:0000256" key="1">
    <source>
        <dbReference type="ARBA" id="ARBA00004167"/>
    </source>
</evidence>
<comment type="similarity">
    <text evidence="2">Belongs to the PC-esterase family. TBL subfamily.</text>
</comment>
<feature type="domain" description="Trichome birefringence-like N-terminal" evidence="8">
    <location>
        <begin position="22"/>
        <end position="74"/>
    </location>
</feature>
<dbReference type="InterPro" id="IPR026057">
    <property type="entry name" value="TBL_C"/>
</dbReference>
<protein>
    <recommendedName>
        <fullName evidence="11">Trichome birefringence-like N-terminal domain-containing protein</fullName>
    </recommendedName>
</protein>
<dbReference type="GO" id="GO:0005794">
    <property type="term" value="C:Golgi apparatus"/>
    <property type="evidence" value="ECO:0007669"/>
    <property type="project" value="TreeGrafter"/>
</dbReference>
<evidence type="ECO:0000256" key="4">
    <source>
        <dbReference type="ARBA" id="ARBA00022968"/>
    </source>
</evidence>
<comment type="caution">
    <text evidence="9">The sequence shown here is derived from an EMBL/GenBank/DDBJ whole genome shotgun (WGS) entry which is preliminary data.</text>
</comment>
<keyword evidence="10" id="KW-1185">Reference proteome</keyword>
<sequence>MSLEDPTKVLLMSTSTKKIINRCNVYKGKWVFDNSYPLYDSKKCPFIRKEFDCQKYGRLDKLYLKYRWKPHGCHLPRINGGDFLERFKGKKIMFVGDSISLNHWQSFLCLLHSALPFGSTIINTQQNGYVSFLFKDYGVSVMLFSSHYLVDIEEEKIGRVLKLGSLKNAKIWNQMDVLIFNTWLWWYRNDSYRPWDYIQDGKKIVKDMDRMEAFRKGLMTWAKWFNTTVNTRKTKRRPVNGSRYPGGSPRASNVLKQVLKQIKKPFHFLDITTLSQLRKDGHPSKFDGGDFLKILKGKKIMFIGDSISLDHFESFLCLIHSAIPFDSEIIRETNGSVSSIIFKDYEVSVMLYNSHYLVDIVEEAIGRVLKLDSLNGGDVWKEMDVLIFNTWLWWYRSGETQPWDYVQDGDMILKDMDRMEAFQKGLTTWAKWVNTSVDIEKTRVIFQGISPSHYKGSEWGEPKVTNCGNETEPVSGSIYNGPLPKALFVLTDVLNQIQKPVHLLNITTLSQLRKDGHPSKYNAFKGMDCTHWCIAGVQDTWNQLLYVAINNYNITIS</sequence>
<keyword evidence="5" id="KW-1133">Transmembrane helix</keyword>
<evidence type="ECO:0000256" key="6">
    <source>
        <dbReference type="ARBA" id="ARBA00023136"/>
    </source>
</evidence>
<accession>A0A7J6E2R0</accession>
<feature type="domain" description="Trichome birefringence-like C-terminal" evidence="7">
    <location>
        <begin position="75"/>
        <end position="235"/>
    </location>
</feature>
<evidence type="ECO:0000256" key="2">
    <source>
        <dbReference type="ARBA" id="ARBA00007727"/>
    </source>
</evidence>
<evidence type="ECO:0000313" key="10">
    <source>
        <dbReference type="Proteomes" id="UP000583929"/>
    </source>
</evidence>
<dbReference type="AlphaFoldDB" id="A0A7J6E2R0"/>
<dbReference type="PANTHER" id="PTHR32285">
    <property type="entry name" value="PROTEIN TRICHOME BIREFRINGENCE-LIKE 9-RELATED"/>
    <property type="match status" value="1"/>
</dbReference>
<reference evidence="9 10" key="1">
    <citation type="journal article" date="2020" name="bioRxiv">
        <title>Sequence and annotation of 42 cannabis genomes reveals extensive copy number variation in cannabinoid synthesis and pathogen resistance genes.</title>
        <authorList>
            <person name="Mckernan K.J."/>
            <person name="Helbert Y."/>
            <person name="Kane L.T."/>
            <person name="Ebling H."/>
            <person name="Zhang L."/>
            <person name="Liu B."/>
            <person name="Eaton Z."/>
            <person name="Mclaughlin S."/>
            <person name="Kingan S."/>
            <person name="Baybayan P."/>
            <person name="Concepcion G."/>
            <person name="Jordan M."/>
            <person name="Riva A."/>
            <person name="Barbazuk W."/>
            <person name="Harkins T."/>
        </authorList>
    </citation>
    <scope>NUCLEOTIDE SEQUENCE [LARGE SCALE GENOMIC DNA]</scope>
    <source>
        <strain evidence="10">cv. Jamaican Lion 4</strain>
        <tissue evidence="9">Leaf</tissue>
    </source>
</reference>
<feature type="domain" description="Trichome birefringence-like C-terminal" evidence="7">
    <location>
        <begin position="285"/>
        <end position="546"/>
    </location>
</feature>
<evidence type="ECO:0000256" key="3">
    <source>
        <dbReference type="ARBA" id="ARBA00022692"/>
    </source>
</evidence>
<keyword evidence="3" id="KW-0812">Transmembrane</keyword>
<dbReference type="Pfam" id="PF13839">
    <property type="entry name" value="PC-Esterase"/>
    <property type="match status" value="2"/>
</dbReference>
<evidence type="ECO:0000259" key="7">
    <source>
        <dbReference type="Pfam" id="PF13839"/>
    </source>
</evidence>
<dbReference type="GO" id="GO:0016413">
    <property type="term" value="F:O-acetyltransferase activity"/>
    <property type="evidence" value="ECO:0007669"/>
    <property type="project" value="InterPro"/>
</dbReference>
<name>A0A7J6E2R0_CANSA</name>
<evidence type="ECO:0008006" key="11">
    <source>
        <dbReference type="Google" id="ProtNLM"/>
    </source>
</evidence>
<dbReference type="Proteomes" id="UP000583929">
    <property type="component" value="Unassembled WGS sequence"/>
</dbReference>